<evidence type="ECO:0000256" key="4">
    <source>
        <dbReference type="ARBA" id="ARBA00022679"/>
    </source>
</evidence>
<proteinExistence type="predicted"/>
<keyword evidence="10" id="KW-0472">Membrane</keyword>
<gene>
    <name evidence="11" type="ORF">Acr_08g0007780</name>
</gene>
<keyword evidence="12" id="KW-1185">Reference proteome</keyword>
<evidence type="ECO:0000256" key="8">
    <source>
        <dbReference type="ARBA" id="ARBA00022840"/>
    </source>
</evidence>
<dbReference type="PANTHER" id="PTHR47984">
    <property type="entry name" value="OS01G0323000 PROTEIN"/>
    <property type="match status" value="1"/>
</dbReference>
<dbReference type="GO" id="GO:0016020">
    <property type="term" value="C:membrane"/>
    <property type="evidence" value="ECO:0007669"/>
    <property type="project" value="UniProtKB-SubCell"/>
</dbReference>
<evidence type="ECO:0000313" key="12">
    <source>
        <dbReference type="Proteomes" id="UP000585474"/>
    </source>
</evidence>
<keyword evidence="7 11" id="KW-0418">Kinase</keyword>
<evidence type="ECO:0000256" key="5">
    <source>
        <dbReference type="ARBA" id="ARBA00022692"/>
    </source>
</evidence>
<organism evidence="11 12">
    <name type="scientific">Actinidia rufa</name>
    <dbReference type="NCBI Taxonomy" id="165716"/>
    <lineage>
        <taxon>Eukaryota</taxon>
        <taxon>Viridiplantae</taxon>
        <taxon>Streptophyta</taxon>
        <taxon>Embryophyta</taxon>
        <taxon>Tracheophyta</taxon>
        <taxon>Spermatophyta</taxon>
        <taxon>Magnoliopsida</taxon>
        <taxon>eudicotyledons</taxon>
        <taxon>Gunneridae</taxon>
        <taxon>Pentapetalae</taxon>
        <taxon>asterids</taxon>
        <taxon>Ericales</taxon>
        <taxon>Actinidiaceae</taxon>
        <taxon>Actinidia</taxon>
    </lineage>
</organism>
<evidence type="ECO:0000256" key="6">
    <source>
        <dbReference type="ARBA" id="ARBA00022741"/>
    </source>
</evidence>
<dbReference type="EC" id="2.7.11.1" evidence="2"/>
<keyword evidence="4" id="KW-0808">Transferase</keyword>
<evidence type="ECO:0000256" key="3">
    <source>
        <dbReference type="ARBA" id="ARBA00022553"/>
    </source>
</evidence>
<dbReference type="SUPFAM" id="SSF56112">
    <property type="entry name" value="Protein kinase-like (PK-like)"/>
    <property type="match status" value="1"/>
</dbReference>
<reference evidence="11 12" key="1">
    <citation type="submission" date="2019-07" db="EMBL/GenBank/DDBJ databases">
        <title>De Novo Assembly of kiwifruit Actinidia rufa.</title>
        <authorList>
            <person name="Sugita-Konishi S."/>
            <person name="Sato K."/>
            <person name="Mori E."/>
            <person name="Abe Y."/>
            <person name="Kisaki G."/>
            <person name="Hamano K."/>
            <person name="Suezawa K."/>
            <person name="Otani M."/>
            <person name="Fukuda T."/>
            <person name="Manabe T."/>
            <person name="Gomi K."/>
            <person name="Tabuchi M."/>
            <person name="Akimitsu K."/>
            <person name="Kataoka I."/>
        </authorList>
    </citation>
    <scope>NUCLEOTIDE SEQUENCE [LARGE SCALE GENOMIC DNA]</scope>
    <source>
        <strain evidence="12">cv. Fuchu</strain>
    </source>
</reference>
<dbReference type="OrthoDB" id="4062651at2759"/>
<dbReference type="Proteomes" id="UP000585474">
    <property type="component" value="Unassembled WGS sequence"/>
</dbReference>
<dbReference type="GO" id="GO:0004674">
    <property type="term" value="F:protein serine/threonine kinase activity"/>
    <property type="evidence" value="ECO:0007669"/>
    <property type="project" value="UniProtKB-EC"/>
</dbReference>
<dbReference type="PANTHER" id="PTHR47984:SF22">
    <property type="entry name" value="OS03G0125600 PROTEIN"/>
    <property type="match status" value="1"/>
</dbReference>
<keyword evidence="8" id="KW-0067">ATP-binding</keyword>
<accession>A0A7J0F124</accession>
<name>A0A7J0F124_9ERIC</name>
<keyword evidence="9" id="KW-1133">Transmembrane helix</keyword>
<keyword evidence="5" id="KW-0812">Transmembrane</keyword>
<comment type="subcellular location">
    <subcellularLocation>
        <location evidence="1">Membrane</location>
        <topology evidence="1">Single-pass membrane protein</topology>
    </subcellularLocation>
</comment>
<dbReference type="Gene3D" id="3.30.200.20">
    <property type="entry name" value="Phosphorylase Kinase, domain 1"/>
    <property type="match status" value="1"/>
</dbReference>
<dbReference type="InterPro" id="IPR052232">
    <property type="entry name" value="RLK_Ser/Thr-Kinase"/>
</dbReference>
<sequence length="138" mass="15030">MVVLGSSCESRTADREACGGGAIPEVKHLGWGWVYTLRELEAAMNGLSDGNVISEGGYGIVYHNILANHTLVVVKNLLNNRVNLVDWLKTMVGNRKSKEVVDPKLSEMPASKALKRVLLVALRCVDPAASKRPKMGHH</sequence>
<evidence type="ECO:0000256" key="2">
    <source>
        <dbReference type="ARBA" id="ARBA00012513"/>
    </source>
</evidence>
<dbReference type="GO" id="GO:0005524">
    <property type="term" value="F:ATP binding"/>
    <property type="evidence" value="ECO:0007669"/>
    <property type="project" value="UniProtKB-KW"/>
</dbReference>
<keyword evidence="3" id="KW-0597">Phosphoprotein</keyword>
<keyword evidence="6" id="KW-0547">Nucleotide-binding</keyword>
<evidence type="ECO:0000256" key="1">
    <source>
        <dbReference type="ARBA" id="ARBA00004167"/>
    </source>
</evidence>
<comment type="caution">
    <text evidence="11">The sequence shown here is derived from an EMBL/GenBank/DDBJ whole genome shotgun (WGS) entry which is preliminary data.</text>
</comment>
<protein>
    <recommendedName>
        <fullName evidence="2">non-specific serine/threonine protein kinase</fullName>
        <ecNumber evidence="2">2.7.11.1</ecNumber>
    </recommendedName>
</protein>
<evidence type="ECO:0000256" key="7">
    <source>
        <dbReference type="ARBA" id="ARBA00022777"/>
    </source>
</evidence>
<evidence type="ECO:0000256" key="9">
    <source>
        <dbReference type="ARBA" id="ARBA00022989"/>
    </source>
</evidence>
<evidence type="ECO:0000256" key="10">
    <source>
        <dbReference type="ARBA" id="ARBA00023136"/>
    </source>
</evidence>
<dbReference type="InterPro" id="IPR011009">
    <property type="entry name" value="Kinase-like_dom_sf"/>
</dbReference>
<dbReference type="EMBL" id="BJWL01000008">
    <property type="protein sequence ID" value="GFY92382.1"/>
    <property type="molecule type" value="Genomic_DNA"/>
</dbReference>
<evidence type="ECO:0000313" key="11">
    <source>
        <dbReference type="EMBL" id="GFY92382.1"/>
    </source>
</evidence>
<dbReference type="AlphaFoldDB" id="A0A7J0F124"/>